<gene>
    <name evidence="1" type="ORF">BCR42DRAFT_428931</name>
</gene>
<proteinExistence type="predicted"/>
<evidence type="ECO:0000313" key="1">
    <source>
        <dbReference type="EMBL" id="ORZ04754.1"/>
    </source>
</evidence>
<organism evidence="1 2">
    <name type="scientific">Absidia repens</name>
    <dbReference type="NCBI Taxonomy" id="90262"/>
    <lineage>
        <taxon>Eukaryota</taxon>
        <taxon>Fungi</taxon>
        <taxon>Fungi incertae sedis</taxon>
        <taxon>Mucoromycota</taxon>
        <taxon>Mucoromycotina</taxon>
        <taxon>Mucoromycetes</taxon>
        <taxon>Mucorales</taxon>
        <taxon>Cunninghamellaceae</taxon>
        <taxon>Absidia</taxon>
    </lineage>
</organism>
<keyword evidence="2" id="KW-1185">Reference proteome</keyword>
<accession>A0A1X2HXP9</accession>
<dbReference type="Proteomes" id="UP000193560">
    <property type="component" value="Unassembled WGS sequence"/>
</dbReference>
<protein>
    <submittedName>
        <fullName evidence="1">Uncharacterized protein</fullName>
    </submittedName>
</protein>
<dbReference type="STRING" id="90262.A0A1X2HXP9"/>
<name>A0A1X2HXP9_9FUNG</name>
<sequence>MDIKDKLTLLFLAGTRATLESQELVFPTFATSVISKRTFEYLAQKHPLNFDLDNKSTIILNQHVRDSHLYYFLQLTPKKYSTQYQIDDGMNIDRHAQILGDYFQLEPSLFTDFVRIGYFDQSIQELFGSWRIRDCCELYLIGDSVENKWAIYTPDSTSFYGKEWDHHENDDNGIVFNIY</sequence>
<comment type="caution">
    <text evidence="1">The sequence shown here is derived from an EMBL/GenBank/DDBJ whole genome shotgun (WGS) entry which is preliminary data.</text>
</comment>
<evidence type="ECO:0000313" key="2">
    <source>
        <dbReference type="Proteomes" id="UP000193560"/>
    </source>
</evidence>
<dbReference type="AlphaFoldDB" id="A0A1X2HXP9"/>
<dbReference type="EMBL" id="MCGE01000048">
    <property type="protein sequence ID" value="ORZ04754.1"/>
    <property type="molecule type" value="Genomic_DNA"/>
</dbReference>
<reference evidence="1 2" key="1">
    <citation type="submission" date="2016-07" db="EMBL/GenBank/DDBJ databases">
        <title>Pervasive Adenine N6-methylation of Active Genes in Fungi.</title>
        <authorList>
            <consortium name="DOE Joint Genome Institute"/>
            <person name="Mondo S.J."/>
            <person name="Dannebaum R.O."/>
            <person name="Kuo R.C."/>
            <person name="Labutti K."/>
            <person name="Haridas S."/>
            <person name="Kuo A."/>
            <person name="Salamov A."/>
            <person name="Ahrendt S.R."/>
            <person name="Lipzen A."/>
            <person name="Sullivan W."/>
            <person name="Andreopoulos W.B."/>
            <person name="Clum A."/>
            <person name="Lindquist E."/>
            <person name="Daum C."/>
            <person name="Ramamoorthy G.K."/>
            <person name="Gryganskyi A."/>
            <person name="Culley D."/>
            <person name="Magnuson J.K."/>
            <person name="James T.Y."/>
            <person name="O'Malley M.A."/>
            <person name="Stajich J.E."/>
            <person name="Spatafora J.W."/>
            <person name="Visel A."/>
            <person name="Grigoriev I.V."/>
        </authorList>
    </citation>
    <scope>NUCLEOTIDE SEQUENCE [LARGE SCALE GENOMIC DNA]</scope>
    <source>
        <strain evidence="1 2">NRRL 1336</strain>
    </source>
</reference>
<feature type="non-terminal residue" evidence="1">
    <location>
        <position position="1"/>
    </location>
</feature>